<dbReference type="PATRIC" id="fig|1008153.3.peg.4312"/>
<feature type="compositionally biased region" description="Basic and acidic residues" evidence="2">
    <location>
        <begin position="620"/>
        <end position="634"/>
    </location>
</feature>
<dbReference type="Pfam" id="PF19291">
    <property type="entry name" value="TREH_N"/>
    <property type="match status" value="1"/>
</dbReference>
<gene>
    <name evidence="5" type="ORF">HAPAU_40250</name>
</gene>
<dbReference type="Pfam" id="PF00723">
    <property type="entry name" value="Glyco_hydro_15"/>
    <property type="match status" value="1"/>
</dbReference>
<dbReference type="OrthoDB" id="36362at2157"/>
<dbReference type="InterPro" id="IPR045582">
    <property type="entry name" value="Trehalase-like_N"/>
</dbReference>
<feature type="compositionally biased region" description="Polar residues" evidence="2">
    <location>
        <begin position="635"/>
        <end position="653"/>
    </location>
</feature>
<sequence length="653" mass="72283">MTSRDSNRVQSNDEGYKPLEEYGIIGNLETVALVGSDGAIDWCCFPHVESSSIFARILDDQRGGHFTVQPTRSFEAVQEYVDRTNVLQTRFQTVSGQATVTDFMPVPPLAREDQTPMETIFRRVTCEHGQVELRVDFTPRFEYARTTPTFESIQEGAIARGDEEFTVLSSSVPLSVSAQSAGTTVTLEEGDTHWFVLGYGHEPPLESDDHQGILDDVVDYWRDWVHTCSDGDECSVGGPWHRDVVRSALVLKLLINHETGAICAAPTTSLPEDIGGVRNWDYRYNWIRDAAFTVRALTELGHVEEAKDYFDLCLTHCSRGPPSDVNPVYSVYGDPVPDERTLDHLSGYRGSAPVRVGNAAADQHQVDVYGELIHGIYETTRYGKTVDEDDWTAMYDLIDYVCEAWEEPDAGIWEMRTDRQQFVYSKMMCWVALDRGLKIAAETDFDAPTDRWETCRREIKETVLEKGYSETAESFVSAFGDEDRLDATSLLIPLVGFLPADDSRVQSTIDAILDRLLVDGGLVMRYEGDDGLPGEEGAFLLCSFWLVSALAQSGRVDEAEAIFEDTRQHVSPLGLLSEEVDSEEGIQLGNVPQAFSHIGLINGALALSTESDSGLNPDEADAKPPAENGARRDTQGSAASDCTTRSQAGSETQ</sequence>
<dbReference type="PANTHER" id="PTHR31616">
    <property type="entry name" value="TREHALASE"/>
    <property type="match status" value="1"/>
</dbReference>
<evidence type="ECO:0000256" key="1">
    <source>
        <dbReference type="ARBA" id="ARBA00006188"/>
    </source>
</evidence>
<feature type="domain" description="Trehalase-like N-terminal" evidence="4">
    <location>
        <begin position="17"/>
        <end position="173"/>
    </location>
</feature>
<evidence type="ECO:0000259" key="4">
    <source>
        <dbReference type="Pfam" id="PF19291"/>
    </source>
</evidence>
<dbReference type="GO" id="GO:0004553">
    <property type="term" value="F:hydrolase activity, hydrolyzing O-glycosyl compounds"/>
    <property type="evidence" value="ECO:0007669"/>
    <property type="project" value="UniProtKB-ARBA"/>
</dbReference>
<accession>A0A151A8C3</accession>
<dbReference type="GO" id="GO:0005975">
    <property type="term" value="P:carbohydrate metabolic process"/>
    <property type="evidence" value="ECO:0007669"/>
    <property type="project" value="InterPro"/>
</dbReference>
<dbReference type="AlphaFoldDB" id="A0A151A8C3"/>
<reference evidence="5 6" key="1">
    <citation type="submission" date="2016-02" db="EMBL/GenBank/DDBJ databases">
        <title>Genome sequence of Halalkalicoccus paucihalophilus DSM 24557.</title>
        <authorList>
            <person name="Poehlein A."/>
            <person name="Daniel R."/>
        </authorList>
    </citation>
    <scope>NUCLEOTIDE SEQUENCE [LARGE SCALE GENOMIC DNA]</scope>
    <source>
        <strain evidence="5 6">DSM 24557</strain>
    </source>
</reference>
<dbReference type="InterPro" id="IPR008928">
    <property type="entry name" value="6-hairpin_glycosidase_sf"/>
</dbReference>
<evidence type="ECO:0000313" key="6">
    <source>
        <dbReference type="Proteomes" id="UP000075321"/>
    </source>
</evidence>
<dbReference type="PANTHER" id="PTHR31616:SF0">
    <property type="entry name" value="GLUCAN 1,4-ALPHA-GLUCOSIDASE"/>
    <property type="match status" value="1"/>
</dbReference>
<dbReference type="EMBL" id="LTAZ01000017">
    <property type="protein sequence ID" value="KYH23946.1"/>
    <property type="molecule type" value="Genomic_DNA"/>
</dbReference>
<organism evidence="5 6">
    <name type="scientific">Halalkalicoccus paucihalophilus</name>
    <dbReference type="NCBI Taxonomy" id="1008153"/>
    <lineage>
        <taxon>Archaea</taxon>
        <taxon>Methanobacteriati</taxon>
        <taxon>Methanobacteriota</taxon>
        <taxon>Stenosarchaea group</taxon>
        <taxon>Halobacteria</taxon>
        <taxon>Halobacteriales</taxon>
        <taxon>Halococcaceae</taxon>
        <taxon>Halalkalicoccus</taxon>
    </lineage>
</organism>
<evidence type="ECO:0000256" key="2">
    <source>
        <dbReference type="SAM" id="MobiDB-lite"/>
    </source>
</evidence>
<protein>
    <submittedName>
        <fullName evidence="5">Glycosyl hydrolases family 15</fullName>
    </submittedName>
</protein>
<dbReference type="InterPro" id="IPR011613">
    <property type="entry name" value="GH15-like"/>
</dbReference>
<dbReference type="SUPFAM" id="SSF48208">
    <property type="entry name" value="Six-hairpin glycosidases"/>
    <property type="match status" value="1"/>
</dbReference>
<dbReference type="RefSeq" id="WP_084383902.1">
    <property type="nucleotide sequence ID" value="NZ_LTAZ01000017.1"/>
</dbReference>
<evidence type="ECO:0000313" key="5">
    <source>
        <dbReference type="EMBL" id="KYH23946.1"/>
    </source>
</evidence>
<comment type="similarity">
    <text evidence="1">Belongs to the glycosyl hydrolase 15 family.</text>
</comment>
<evidence type="ECO:0000259" key="3">
    <source>
        <dbReference type="Pfam" id="PF00723"/>
    </source>
</evidence>
<dbReference type="Proteomes" id="UP000075321">
    <property type="component" value="Unassembled WGS sequence"/>
</dbReference>
<feature type="region of interest" description="Disordered" evidence="2">
    <location>
        <begin position="610"/>
        <end position="653"/>
    </location>
</feature>
<name>A0A151A8C3_9EURY</name>
<dbReference type="Gene3D" id="1.50.10.10">
    <property type="match status" value="1"/>
</dbReference>
<proteinExistence type="inferred from homology"/>
<keyword evidence="5" id="KW-0378">Hydrolase</keyword>
<dbReference type="InterPro" id="IPR012341">
    <property type="entry name" value="6hp_glycosidase-like_sf"/>
</dbReference>
<comment type="caution">
    <text evidence="5">The sequence shown here is derived from an EMBL/GenBank/DDBJ whole genome shotgun (WGS) entry which is preliminary data.</text>
</comment>
<keyword evidence="6" id="KW-1185">Reference proteome</keyword>
<feature type="domain" description="GH15-like" evidence="3">
    <location>
        <begin position="244"/>
        <end position="602"/>
    </location>
</feature>